<dbReference type="InterPro" id="IPR011032">
    <property type="entry name" value="GroES-like_sf"/>
</dbReference>
<gene>
    <name evidence="2" type="ORF">CNX65_22150</name>
</gene>
<dbReference type="RefSeq" id="WP_096495488.1">
    <property type="nucleotide sequence ID" value="NZ_CP023445.1"/>
</dbReference>
<dbReference type="SUPFAM" id="SSF50129">
    <property type="entry name" value="GroES-like"/>
    <property type="match status" value="1"/>
</dbReference>
<dbReference type="Gene3D" id="3.40.50.720">
    <property type="entry name" value="NAD(P)-binding Rossmann-like Domain"/>
    <property type="match status" value="1"/>
</dbReference>
<evidence type="ECO:0000259" key="1">
    <source>
        <dbReference type="SMART" id="SM00829"/>
    </source>
</evidence>
<evidence type="ECO:0000313" key="3">
    <source>
        <dbReference type="Proteomes" id="UP000218505"/>
    </source>
</evidence>
<dbReference type="PANTHER" id="PTHR43677:SF4">
    <property type="entry name" value="QUINONE OXIDOREDUCTASE-LIKE PROTEIN 2"/>
    <property type="match status" value="1"/>
</dbReference>
<dbReference type="Gene3D" id="3.90.180.10">
    <property type="entry name" value="Medium-chain alcohol dehydrogenases, catalytic domain"/>
    <property type="match status" value="1"/>
</dbReference>
<dbReference type="GO" id="GO:0016491">
    <property type="term" value="F:oxidoreductase activity"/>
    <property type="evidence" value="ECO:0007669"/>
    <property type="project" value="InterPro"/>
</dbReference>
<dbReference type="EMBL" id="CP023445">
    <property type="protein sequence ID" value="ATE55657.1"/>
    <property type="molecule type" value="Genomic_DNA"/>
</dbReference>
<keyword evidence="3" id="KW-1185">Reference proteome</keyword>
<dbReference type="CDD" id="cd08270">
    <property type="entry name" value="MDR4"/>
    <property type="match status" value="1"/>
</dbReference>
<dbReference type="InterPro" id="IPR036291">
    <property type="entry name" value="NAD(P)-bd_dom_sf"/>
</dbReference>
<organism evidence="2 3">
    <name type="scientific">Actinosynnema pretiosum</name>
    <dbReference type="NCBI Taxonomy" id="42197"/>
    <lineage>
        <taxon>Bacteria</taxon>
        <taxon>Bacillati</taxon>
        <taxon>Actinomycetota</taxon>
        <taxon>Actinomycetes</taxon>
        <taxon>Pseudonocardiales</taxon>
        <taxon>Pseudonocardiaceae</taxon>
        <taxon>Actinosynnema</taxon>
    </lineage>
</organism>
<dbReference type="InterPro" id="IPR051397">
    <property type="entry name" value="Zn-ADH-like_protein"/>
</dbReference>
<dbReference type="InterPro" id="IPR020843">
    <property type="entry name" value="ER"/>
</dbReference>
<dbReference type="InterPro" id="IPR013149">
    <property type="entry name" value="ADH-like_C"/>
</dbReference>
<dbReference type="SMART" id="SM00829">
    <property type="entry name" value="PKS_ER"/>
    <property type="match status" value="1"/>
</dbReference>
<sequence>MRALVVDHAGPGPVRFAEVAEPEPAPHEALIEVRHISLNFGELKHTRLWPDGGVHGHDASGVVLRAAADGSGPAVGSRVVLGTAPHAWAERIAVEPKWLAVVPDGVDLADAAAIGVVGSTALRVLRTRSVLGREVLVTGASGGVGRFAVQLAALAGARVSALVGSPERAEGLRELGARRVAVSVAELEGGFDLVVDTVGGPQLAEVWERVAAGGDVQLVGEASGEPVVFAPGALFAIGEPKTVTTFCDVDSAVTGELEVLLDLMARGLLSAEVGLRGDWAGVDGAVRALFAREVRGKVVLDVS</sequence>
<dbReference type="Proteomes" id="UP000218505">
    <property type="component" value="Chromosome"/>
</dbReference>
<dbReference type="AlphaFoldDB" id="A0A290Z9G4"/>
<proteinExistence type="predicted"/>
<name>A0A290Z9G4_9PSEU</name>
<dbReference type="Pfam" id="PF00107">
    <property type="entry name" value="ADH_zinc_N"/>
    <property type="match status" value="1"/>
</dbReference>
<evidence type="ECO:0000313" key="2">
    <source>
        <dbReference type="EMBL" id="ATE55657.1"/>
    </source>
</evidence>
<dbReference type="PANTHER" id="PTHR43677">
    <property type="entry name" value="SHORT-CHAIN DEHYDROGENASE/REDUCTASE"/>
    <property type="match status" value="1"/>
</dbReference>
<reference evidence="2" key="1">
    <citation type="submission" date="2017-09" db="EMBL/GenBank/DDBJ databases">
        <title>Complete Genome Sequence of ansamitocin-producing Bacterium Actinosynnema pretiosum X47.</title>
        <authorList>
            <person name="Cao G."/>
            <person name="Zong G."/>
            <person name="Zhong C."/>
            <person name="Fu J."/>
        </authorList>
    </citation>
    <scope>NUCLEOTIDE SEQUENCE [LARGE SCALE GENOMIC DNA]</scope>
    <source>
        <strain evidence="2">X47</strain>
    </source>
</reference>
<protein>
    <submittedName>
        <fullName evidence="2">Alcohol dehydrogenase</fullName>
    </submittedName>
</protein>
<accession>A0A290Z9G4</accession>
<dbReference type="SUPFAM" id="SSF51735">
    <property type="entry name" value="NAD(P)-binding Rossmann-fold domains"/>
    <property type="match status" value="1"/>
</dbReference>
<feature type="domain" description="Enoyl reductase (ER)" evidence="1">
    <location>
        <begin position="12"/>
        <end position="300"/>
    </location>
</feature>
<dbReference type="KEGG" id="apre:CNX65_22150"/>